<organism evidence="2 3">
    <name type="scientific">Parasitella parasitica</name>
    <dbReference type="NCBI Taxonomy" id="35722"/>
    <lineage>
        <taxon>Eukaryota</taxon>
        <taxon>Fungi</taxon>
        <taxon>Fungi incertae sedis</taxon>
        <taxon>Mucoromycota</taxon>
        <taxon>Mucoromycotina</taxon>
        <taxon>Mucoromycetes</taxon>
        <taxon>Mucorales</taxon>
        <taxon>Mucorineae</taxon>
        <taxon>Mucoraceae</taxon>
        <taxon>Parasitella</taxon>
    </lineage>
</organism>
<protein>
    <submittedName>
        <fullName evidence="2">Uncharacterized protein</fullName>
    </submittedName>
</protein>
<feature type="coiled-coil region" evidence="1">
    <location>
        <begin position="19"/>
        <end position="46"/>
    </location>
</feature>
<dbReference type="Proteomes" id="UP000054107">
    <property type="component" value="Unassembled WGS sequence"/>
</dbReference>
<gene>
    <name evidence="2" type="primary">PARPA_06883.1 scaffold 25067</name>
</gene>
<evidence type="ECO:0000313" key="2">
    <source>
        <dbReference type="EMBL" id="CEP12867.1"/>
    </source>
</evidence>
<accession>A0A0B7N630</accession>
<dbReference type="EMBL" id="LN728803">
    <property type="protein sequence ID" value="CEP12867.1"/>
    <property type="molecule type" value="Genomic_DNA"/>
</dbReference>
<evidence type="ECO:0000256" key="1">
    <source>
        <dbReference type="SAM" id="Coils"/>
    </source>
</evidence>
<reference evidence="2 3" key="1">
    <citation type="submission" date="2014-09" db="EMBL/GenBank/DDBJ databases">
        <authorList>
            <person name="Ellenberger Sabrina"/>
        </authorList>
    </citation>
    <scope>NUCLEOTIDE SEQUENCE [LARGE SCALE GENOMIC DNA]</scope>
    <source>
        <strain evidence="2 3">CBS 412.66</strain>
    </source>
</reference>
<evidence type="ECO:0000313" key="3">
    <source>
        <dbReference type="Proteomes" id="UP000054107"/>
    </source>
</evidence>
<name>A0A0B7N630_9FUNG</name>
<proteinExistence type="predicted"/>
<sequence>MKGEIKEKRIRFENCPNVEARLDIRLEEMESTRAEMTRKLKAIEKEIISRSVDKLCFAADISEELKNITAPTQKDVEEIIYKDGRFLEDINAAHDKIELLKVCKLNRFDMPIIRNVIDDADHYLQEYFQVAMRETYEYLNKIYRSIIDDADKSKFGSKAVNSEKLAMDITDKILQTSPFFKINQKLVNNLDLKNRAKQALDDYLGSQLIDTILNPSAAKEPTVYPTLNKTIALSVQEAAKIRRHHQQRLKIEASLPKLSQMEKETNETIALFESNLNSLPVKHLWQNLENMDRVLKSHREVLEFMNDPEGQHEITKLSTKPLTDQLKIPNTIQLNEADKNISAALATAIVGYTKQLCFSDLLERVDKLEKRLS</sequence>
<keyword evidence="3" id="KW-1185">Reference proteome</keyword>
<keyword evidence="1" id="KW-0175">Coiled coil</keyword>
<dbReference type="AlphaFoldDB" id="A0A0B7N630"/>
<dbReference type="OrthoDB" id="2272426at2759"/>